<evidence type="ECO:0000313" key="2">
    <source>
        <dbReference type="Proteomes" id="UP000237447"/>
    </source>
</evidence>
<sequence length="25" mass="2849">WLETLAQAHEALPPPITYRGKRSTL</sequence>
<organism evidence="1 2">
    <name type="scientific">Agrobacterium rosae</name>
    <dbReference type="NCBI Taxonomy" id="1972867"/>
    <lineage>
        <taxon>Bacteria</taxon>
        <taxon>Pseudomonadati</taxon>
        <taxon>Pseudomonadota</taxon>
        <taxon>Alphaproteobacteria</taxon>
        <taxon>Hyphomicrobiales</taxon>
        <taxon>Rhizobiaceae</taxon>
        <taxon>Rhizobium/Agrobacterium group</taxon>
        <taxon>Agrobacterium</taxon>
    </lineage>
</organism>
<accession>A0AAE5RSQ0</accession>
<feature type="non-terminal residue" evidence="1">
    <location>
        <position position="1"/>
    </location>
</feature>
<gene>
    <name evidence="1" type="ORF">CPJ18_26420</name>
</gene>
<dbReference type="EMBL" id="NXEJ01000020">
    <property type="protein sequence ID" value="POO48396.1"/>
    <property type="molecule type" value="Genomic_DNA"/>
</dbReference>
<reference evidence="1 2" key="1">
    <citation type="journal article" date="2018" name="Syst. Appl. Microbiol.">
        <title>Agrobacterium rosae sp. nov., isolated from galls on different agricultural crops.</title>
        <authorList>
            <person name="Kuzmanovic N."/>
            <person name="Pulawska J."/>
            <person name="Smalla K."/>
            <person name="Nesme X."/>
        </authorList>
    </citation>
    <scope>NUCLEOTIDE SEQUENCE [LARGE SCALE GENOMIC DNA]</scope>
    <source>
        <strain evidence="1 2">NCPPB 1650</strain>
    </source>
</reference>
<comment type="caution">
    <text evidence="1">The sequence shown here is derived from an EMBL/GenBank/DDBJ whole genome shotgun (WGS) entry which is preliminary data.</text>
</comment>
<dbReference type="AlphaFoldDB" id="A0AAE5RSQ0"/>
<dbReference type="Proteomes" id="UP000237447">
    <property type="component" value="Unassembled WGS sequence"/>
</dbReference>
<name>A0AAE5RSQ0_9HYPH</name>
<protein>
    <submittedName>
        <fullName evidence="1">Uncharacterized protein</fullName>
    </submittedName>
</protein>
<proteinExistence type="predicted"/>
<evidence type="ECO:0000313" key="1">
    <source>
        <dbReference type="EMBL" id="POO48396.1"/>
    </source>
</evidence>